<evidence type="ECO:0000256" key="1">
    <source>
        <dbReference type="SAM" id="Phobius"/>
    </source>
</evidence>
<feature type="transmembrane region" description="Helical" evidence="1">
    <location>
        <begin position="72"/>
        <end position="91"/>
    </location>
</feature>
<dbReference type="AlphaFoldDB" id="A0A9R0WXB3"/>
<dbReference type="Gramene" id="TRITD5Av1G258120.1">
    <property type="protein sequence ID" value="TRITD5Av1G258120.1"/>
    <property type="gene ID" value="TRITD5Av1G258120"/>
</dbReference>
<keyword evidence="1" id="KW-0472">Membrane</keyword>
<sequence length="199" mass="22525">METISRYLKQVLYDVGELRGEMIRSPSSWTPAKIRTSPRWCPCFKVPCRRRVVPSCCAAGGELESWKDADGFLDVAWFLLLFIPLFVRLLAHHGAAKPKIPPGPIAVLLLRISLVDAEHLLRCLSIFVADRRCTRPVPASSRRVLFDKLWEPDLGADGGVMVMDAFRHAMFFLLALMCFGQKLAARLAHVRRAENECYK</sequence>
<dbReference type="OMA" id="VADRRCT"/>
<feature type="transmembrane region" description="Helical" evidence="1">
    <location>
        <begin position="165"/>
        <end position="185"/>
    </location>
</feature>
<evidence type="ECO:0000313" key="3">
    <source>
        <dbReference type="Proteomes" id="UP000324705"/>
    </source>
</evidence>
<keyword evidence="3" id="KW-1185">Reference proteome</keyword>
<organism evidence="2 3">
    <name type="scientific">Triticum turgidum subsp. durum</name>
    <name type="common">Durum wheat</name>
    <name type="synonym">Triticum durum</name>
    <dbReference type="NCBI Taxonomy" id="4567"/>
    <lineage>
        <taxon>Eukaryota</taxon>
        <taxon>Viridiplantae</taxon>
        <taxon>Streptophyta</taxon>
        <taxon>Embryophyta</taxon>
        <taxon>Tracheophyta</taxon>
        <taxon>Spermatophyta</taxon>
        <taxon>Magnoliopsida</taxon>
        <taxon>Liliopsida</taxon>
        <taxon>Poales</taxon>
        <taxon>Poaceae</taxon>
        <taxon>BOP clade</taxon>
        <taxon>Pooideae</taxon>
        <taxon>Triticodae</taxon>
        <taxon>Triticeae</taxon>
        <taxon>Triticinae</taxon>
        <taxon>Triticum</taxon>
    </lineage>
</organism>
<name>A0A9R0WXB3_TRITD</name>
<gene>
    <name evidence="2" type="ORF">TRITD_5Av1G258120</name>
</gene>
<evidence type="ECO:0000313" key="2">
    <source>
        <dbReference type="EMBL" id="VAI26118.1"/>
    </source>
</evidence>
<keyword evidence="1" id="KW-0812">Transmembrane</keyword>
<dbReference type="EMBL" id="LT934119">
    <property type="protein sequence ID" value="VAI26118.1"/>
    <property type="molecule type" value="Genomic_DNA"/>
</dbReference>
<proteinExistence type="predicted"/>
<reference evidence="2 3" key="1">
    <citation type="submission" date="2017-09" db="EMBL/GenBank/DDBJ databases">
        <authorList>
            <consortium name="International Durum Wheat Genome Sequencing Consortium (IDWGSC)"/>
            <person name="Milanesi L."/>
        </authorList>
    </citation>
    <scope>NUCLEOTIDE SEQUENCE [LARGE SCALE GENOMIC DNA]</scope>
    <source>
        <strain evidence="3">cv. Svevo</strain>
    </source>
</reference>
<accession>A0A9R0WXB3</accession>
<dbReference type="Proteomes" id="UP000324705">
    <property type="component" value="Chromosome 5A"/>
</dbReference>
<protein>
    <submittedName>
        <fullName evidence="2">Uncharacterized protein</fullName>
    </submittedName>
</protein>
<keyword evidence="1" id="KW-1133">Transmembrane helix</keyword>